<dbReference type="SUPFAM" id="SSF51366">
    <property type="entry name" value="Ribulose-phoshate binding barrel"/>
    <property type="match status" value="1"/>
</dbReference>
<evidence type="ECO:0000256" key="6">
    <source>
        <dbReference type="ARBA" id="ARBA00023141"/>
    </source>
</evidence>
<dbReference type="EMBL" id="UINC01159172">
    <property type="protein sequence ID" value="SVD57118.1"/>
    <property type="molecule type" value="Genomic_DNA"/>
</dbReference>
<proteinExistence type="predicted"/>
<evidence type="ECO:0000256" key="5">
    <source>
        <dbReference type="ARBA" id="ARBA00022822"/>
    </source>
</evidence>
<name>A0A382WG75_9ZZZZ</name>
<dbReference type="InterPro" id="IPR002028">
    <property type="entry name" value="Trp_synthase_suA"/>
</dbReference>
<evidence type="ECO:0000256" key="8">
    <source>
        <dbReference type="ARBA" id="ARBA00049047"/>
    </source>
</evidence>
<protein>
    <recommendedName>
        <fullName evidence="3">tryptophan synthase</fullName>
        <ecNumber evidence="3">4.2.1.20</ecNumber>
    </recommendedName>
</protein>
<dbReference type="EC" id="4.2.1.20" evidence="3"/>
<dbReference type="Pfam" id="PF00290">
    <property type="entry name" value="Trp_syntA"/>
    <property type="match status" value="1"/>
</dbReference>
<evidence type="ECO:0000256" key="9">
    <source>
        <dbReference type="SAM" id="MobiDB-lite"/>
    </source>
</evidence>
<comment type="pathway">
    <text evidence="1">Amino-acid biosynthesis; L-tryptophan biosynthesis; L-tryptophan from chorismate: step 5/5.</text>
</comment>
<evidence type="ECO:0000313" key="10">
    <source>
        <dbReference type="EMBL" id="SVD57118.1"/>
    </source>
</evidence>
<keyword evidence="6" id="KW-0057">Aromatic amino acid biosynthesis</keyword>
<dbReference type="GO" id="GO:0005829">
    <property type="term" value="C:cytosol"/>
    <property type="evidence" value="ECO:0007669"/>
    <property type="project" value="TreeGrafter"/>
</dbReference>
<dbReference type="Gene3D" id="3.20.20.70">
    <property type="entry name" value="Aldolase class I"/>
    <property type="match status" value="1"/>
</dbReference>
<evidence type="ECO:0000256" key="2">
    <source>
        <dbReference type="ARBA" id="ARBA00011270"/>
    </source>
</evidence>
<evidence type="ECO:0000256" key="7">
    <source>
        <dbReference type="ARBA" id="ARBA00023239"/>
    </source>
</evidence>
<comment type="catalytic activity">
    <reaction evidence="8">
        <text>(1S,2R)-1-C-(indol-3-yl)glycerol 3-phosphate + L-serine = D-glyceraldehyde 3-phosphate + L-tryptophan + H2O</text>
        <dbReference type="Rhea" id="RHEA:10532"/>
        <dbReference type="ChEBI" id="CHEBI:15377"/>
        <dbReference type="ChEBI" id="CHEBI:33384"/>
        <dbReference type="ChEBI" id="CHEBI:57912"/>
        <dbReference type="ChEBI" id="CHEBI:58866"/>
        <dbReference type="ChEBI" id="CHEBI:59776"/>
        <dbReference type="EC" id="4.2.1.20"/>
    </reaction>
</comment>
<dbReference type="UniPathway" id="UPA00035">
    <property type="reaction ID" value="UER00044"/>
</dbReference>
<keyword evidence="5" id="KW-0822">Tryptophan biosynthesis</keyword>
<dbReference type="AlphaFoldDB" id="A0A382WG75"/>
<gene>
    <name evidence="10" type="ORF">METZ01_LOCUS409972</name>
</gene>
<comment type="subunit">
    <text evidence="2">Tetramer of two alpha and two beta chains.</text>
</comment>
<reference evidence="10" key="1">
    <citation type="submission" date="2018-05" db="EMBL/GenBank/DDBJ databases">
        <authorList>
            <person name="Lanie J.A."/>
            <person name="Ng W.-L."/>
            <person name="Kazmierczak K.M."/>
            <person name="Andrzejewski T.M."/>
            <person name="Davidsen T.M."/>
            <person name="Wayne K.J."/>
            <person name="Tettelin H."/>
            <person name="Glass J.I."/>
            <person name="Rusch D."/>
            <person name="Podicherti R."/>
            <person name="Tsui H.-C.T."/>
            <person name="Winkler M.E."/>
        </authorList>
    </citation>
    <scope>NUCLEOTIDE SEQUENCE</scope>
</reference>
<keyword evidence="4" id="KW-0028">Amino-acid biosynthesis</keyword>
<evidence type="ECO:0000256" key="4">
    <source>
        <dbReference type="ARBA" id="ARBA00022605"/>
    </source>
</evidence>
<evidence type="ECO:0000256" key="3">
    <source>
        <dbReference type="ARBA" id="ARBA00012043"/>
    </source>
</evidence>
<feature type="region of interest" description="Disordered" evidence="9">
    <location>
        <begin position="1"/>
        <end position="20"/>
    </location>
</feature>
<sequence>MPFSDPMADGPSIQESSVRSIENGTKINDIFKIVSKVRKLNDEIPVILMGYYNSVFN</sequence>
<dbReference type="PANTHER" id="PTHR43406">
    <property type="entry name" value="TRYPTOPHAN SYNTHASE, ALPHA CHAIN"/>
    <property type="match status" value="1"/>
</dbReference>
<keyword evidence="7" id="KW-0456">Lyase</keyword>
<evidence type="ECO:0000256" key="1">
    <source>
        <dbReference type="ARBA" id="ARBA00004733"/>
    </source>
</evidence>
<accession>A0A382WG75</accession>
<dbReference type="InterPro" id="IPR013785">
    <property type="entry name" value="Aldolase_TIM"/>
</dbReference>
<dbReference type="PANTHER" id="PTHR43406:SF1">
    <property type="entry name" value="TRYPTOPHAN SYNTHASE ALPHA CHAIN, CHLOROPLASTIC"/>
    <property type="match status" value="1"/>
</dbReference>
<organism evidence="10">
    <name type="scientific">marine metagenome</name>
    <dbReference type="NCBI Taxonomy" id="408172"/>
    <lineage>
        <taxon>unclassified sequences</taxon>
        <taxon>metagenomes</taxon>
        <taxon>ecological metagenomes</taxon>
    </lineage>
</organism>
<dbReference type="GO" id="GO:0004834">
    <property type="term" value="F:tryptophan synthase activity"/>
    <property type="evidence" value="ECO:0007669"/>
    <property type="project" value="UniProtKB-EC"/>
</dbReference>
<dbReference type="InterPro" id="IPR011060">
    <property type="entry name" value="RibuloseP-bd_barrel"/>
</dbReference>
<feature type="non-terminal residue" evidence="10">
    <location>
        <position position="57"/>
    </location>
</feature>